<dbReference type="AlphaFoldDB" id="A0A1M5XKK8"/>
<dbReference type="STRING" id="947013.SAMN04488109_6675"/>
<accession>A0A1M5XKK8</accession>
<dbReference type="RefSeq" id="WP_073143198.1">
    <property type="nucleotide sequence ID" value="NZ_FQWQ01000006.1"/>
</dbReference>
<sequence>MKKFLVIAGIAVTILIILGVLTNYFLTKHTKSFSPEEETVFKQDALEIKVFYNRPYKKGRQIFGALVPYGKVWRTGANEATTFETNKDIEFENQKLKKGKYSLWTIPGEETWTIIFNSEYGQWGIGPGGDANRDPEKDVLKLEVRSVQSEREFEQFTISFEKTGAEAEMVLIWDKTLVAVPFWQ</sequence>
<evidence type="ECO:0008006" key="4">
    <source>
        <dbReference type="Google" id="ProtNLM"/>
    </source>
</evidence>
<name>A0A1M5XKK8_9BACT</name>
<reference evidence="2 3" key="1">
    <citation type="submission" date="2016-11" db="EMBL/GenBank/DDBJ databases">
        <authorList>
            <person name="Jaros S."/>
            <person name="Januszkiewicz K."/>
            <person name="Wedrychowicz H."/>
        </authorList>
    </citation>
    <scope>NUCLEOTIDE SEQUENCE [LARGE SCALE GENOMIC DNA]</scope>
    <source>
        <strain evidence="2 3">DSM 24574</strain>
    </source>
</reference>
<protein>
    <recommendedName>
        <fullName evidence="4">DUF2911 domain-containing protein</fullName>
    </recommendedName>
</protein>
<keyword evidence="1" id="KW-0812">Transmembrane</keyword>
<feature type="transmembrane region" description="Helical" evidence="1">
    <location>
        <begin position="6"/>
        <end position="26"/>
    </location>
</feature>
<evidence type="ECO:0000313" key="3">
    <source>
        <dbReference type="Proteomes" id="UP000184212"/>
    </source>
</evidence>
<dbReference type="InterPro" id="IPR021314">
    <property type="entry name" value="DUF2911"/>
</dbReference>
<proteinExistence type="predicted"/>
<dbReference type="Proteomes" id="UP000184212">
    <property type="component" value="Unassembled WGS sequence"/>
</dbReference>
<keyword evidence="3" id="KW-1185">Reference proteome</keyword>
<evidence type="ECO:0000256" key="1">
    <source>
        <dbReference type="SAM" id="Phobius"/>
    </source>
</evidence>
<dbReference type="OrthoDB" id="195456at2"/>
<evidence type="ECO:0000313" key="2">
    <source>
        <dbReference type="EMBL" id="SHI00331.1"/>
    </source>
</evidence>
<keyword evidence="1" id="KW-1133">Transmembrane helix</keyword>
<gene>
    <name evidence="2" type="ORF">SAMN04488109_6675</name>
</gene>
<organism evidence="2 3">
    <name type="scientific">Chryseolinea serpens</name>
    <dbReference type="NCBI Taxonomy" id="947013"/>
    <lineage>
        <taxon>Bacteria</taxon>
        <taxon>Pseudomonadati</taxon>
        <taxon>Bacteroidota</taxon>
        <taxon>Cytophagia</taxon>
        <taxon>Cytophagales</taxon>
        <taxon>Fulvivirgaceae</taxon>
        <taxon>Chryseolinea</taxon>
    </lineage>
</organism>
<dbReference type="Pfam" id="PF11138">
    <property type="entry name" value="DUF2911"/>
    <property type="match status" value="1"/>
</dbReference>
<keyword evidence="1" id="KW-0472">Membrane</keyword>
<dbReference type="EMBL" id="FQWQ01000006">
    <property type="protein sequence ID" value="SHI00331.1"/>
    <property type="molecule type" value="Genomic_DNA"/>
</dbReference>